<dbReference type="AlphaFoldDB" id="A0A7D8EPX8"/>
<protein>
    <submittedName>
        <fullName evidence="2">Uncharacterized protein</fullName>
    </submittedName>
</protein>
<sequence>MLARYIVIAIYGLDTFFGKDVIFLVFDKKNNSVYNYFEAIVKLSNVAMNLITKFFIAIFLLKQRRHITTMILI</sequence>
<feature type="transmembrane region" description="Helical" evidence="1">
    <location>
        <begin position="39"/>
        <end position="61"/>
    </location>
</feature>
<evidence type="ECO:0000313" key="3">
    <source>
        <dbReference type="Proteomes" id="UP000254463"/>
    </source>
</evidence>
<keyword evidence="1" id="KW-1133">Transmembrane helix</keyword>
<dbReference type="EMBL" id="UGWV01000002">
    <property type="protein sequence ID" value="SUF97549.1"/>
    <property type="molecule type" value="Genomic_DNA"/>
</dbReference>
<proteinExistence type="predicted"/>
<name>A0A7D8EPX8_SALER</name>
<reference evidence="2 3" key="1">
    <citation type="submission" date="2018-06" db="EMBL/GenBank/DDBJ databases">
        <authorList>
            <consortium name="Pathogen Informatics"/>
            <person name="Doyle S."/>
        </authorList>
    </citation>
    <scope>NUCLEOTIDE SEQUENCE [LARGE SCALE GENOMIC DNA]</scope>
    <source>
        <strain evidence="2 3">NCTC6385</strain>
    </source>
</reference>
<evidence type="ECO:0000256" key="1">
    <source>
        <dbReference type="SAM" id="Phobius"/>
    </source>
</evidence>
<keyword evidence="1" id="KW-0812">Transmembrane</keyword>
<gene>
    <name evidence="2" type="ORF">NCTC6385_04594</name>
</gene>
<keyword evidence="1" id="KW-0472">Membrane</keyword>
<dbReference type="Proteomes" id="UP000254463">
    <property type="component" value="Unassembled WGS sequence"/>
</dbReference>
<accession>A0A7D8EPX8</accession>
<organism evidence="2 3">
    <name type="scientific">Salmonella enterica</name>
    <name type="common">Salmonella choleraesuis</name>
    <dbReference type="NCBI Taxonomy" id="28901"/>
    <lineage>
        <taxon>Bacteria</taxon>
        <taxon>Pseudomonadati</taxon>
        <taxon>Pseudomonadota</taxon>
        <taxon>Gammaproteobacteria</taxon>
        <taxon>Enterobacterales</taxon>
        <taxon>Enterobacteriaceae</taxon>
        <taxon>Salmonella</taxon>
    </lineage>
</organism>
<evidence type="ECO:0000313" key="2">
    <source>
        <dbReference type="EMBL" id="SUF97549.1"/>
    </source>
</evidence>